<feature type="modified residue" description="N6-(pyridoxal phosphate)lysine" evidence="4">
    <location>
        <position position="25"/>
    </location>
</feature>
<dbReference type="InterPro" id="IPR000821">
    <property type="entry name" value="Ala_racemase"/>
</dbReference>
<evidence type="ECO:0000256" key="2">
    <source>
        <dbReference type="ARBA" id="ARBA00022898"/>
    </source>
</evidence>
<accession>A0ABT3C952</accession>
<dbReference type="PANTHER" id="PTHR30511">
    <property type="entry name" value="ALANINE RACEMASE"/>
    <property type="match status" value="1"/>
</dbReference>
<evidence type="ECO:0000256" key="3">
    <source>
        <dbReference type="ARBA" id="ARBA00023235"/>
    </source>
</evidence>
<feature type="active site" description="Proton acceptor; specific for D-alanine" evidence="4">
    <location>
        <position position="25"/>
    </location>
</feature>
<evidence type="ECO:0000256" key="4">
    <source>
        <dbReference type="HAMAP-Rule" id="MF_01201"/>
    </source>
</evidence>
<comment type="function">
    <text evidence="4">Catalyzes the interconversion of L-alanine and D-alanine. May also act on other amino acids.</text>
</comment>
<dbReference type="GO" id="GO:0008784">
    <property type="term" value="F:alanine racemase activity"/>
    <property type="evidence" value="ECO:0007669"/>
    <property type="project" value="UniProtKB-EC"/>
</dbReference>
<name>A0ABT3C952_9MYCO</name>
<comment type="cofactor">
    <cofactor evidence="1 4">
        <name>pyridoxal 5'-phosphate</name>
        <dbReference type="ChEBI" id="CHEBI:597326"/>
    </cofactor>
</comment>
<dbReference type="CDD" id="cd00430">
    <property type="entry name" value="PLPDE_III_AR"/>
    <property type="match status" value="1"/>
</dbReference>
<dbReference type="HAMAP" id="MF_01201">
    <property type="entry name" value="Ala_racemase"/>
    <property type="match status" value="1"/>
</dbReference>
<dbReference type="InterPro" id="IPR001608">
    <property type="entry name" value="Ala_racemase_N"/>
</dbReference>
<dbReference type="SMART" id="SM01005">
    <property type="entry name" value="Ala_racemase_C"/>
    <property type="match status" value="1"/>
</dbReference>
<comment type="caution">
    <text evidence="6">The sequence shown here is derived from an EMBL/GenBank/DDBJ whole genome shotgun (WGS) entry which is preliminary data.</text>
</comment>
<dbReference type="InterPro" id="IPR009006">
    <property type="entry name" value="Ala_racemase/Decarboxylase_C"/>
</dbReference>
<comment type="pathway">
    <text evidence="4">Amino-acid biosynthesis; D-alanine biosynthesis; D-alanine from L-alanine: step 1/1.</text>
</comment>
<dbReference type="EMBL" id="JACKTY010000018">
    <property type="protein sequence ID" value="MCV7225781.1"/>
    <property type="molecule type" value="Genomic_DNA"/>
</dbReference>
<feature type="active site" description="Proton acceptor; specific for L-alanine" evidence="4">
    <location>
        <position position="251"/>
    </location>
</feature>
<dbReference type="RefSeq" id="WP_264066598.1">
    <property type="nucleotide sequence ID" value="NZ_JACKTY010000018.1"/>
</dbReference>
<gene>
    <name evidence="6" type="primary">alr</name>
    <name evidence="6" type="ORF">H7J73_07015</name>
</gene>
<dbReference type="SUPFAM" id="SSF51419">
    <property type="entry name" value="PLP-binding barrel"/>
    <property type="match status" value="1"/>
</dbReference>
<comment type="catalytic activity">
    <reaction evidence="4">
        <text>L-alanine = D-alanine</text>
        <dbReference type="Rhea" id="RHEA:20249"/>
        <dbReference type="ChEBI" id="CHEBI:57416"/>
        <dbReference type="ChEBI" id="CHEBI:57972"/>
        <dbReference type="EC" id="5.1.1.1"/>
    </reaction>
</comment>
<dbReference type="SUPFAM" id="SSF50621">
    <property type="entry name" value="Alanine racemase C-terminal domain-like"/>
    <property type="match status" value="1"/>
</dbReference>
<reference evidence="6 7" key="1">
    <citation type="journal article" date="2022" name="BMC Genomics">
        <title>Comparative genome analysis of mycobacteria focusing on tRNA and non-coding RNA.</title>
        <authorList>
            <person name="Behra P.R.K."/>
            <person name="Pettersson B.M.F."/>
            <person name="Ramesh M."/>
            <person name="Das S."/>
            <person name="Dasgupta S."/>
            <person name="Kirsebom L.A."/>
        </authorList>
    </citation>
    <scope>NUCLEOTIDE SEQUENCE [LARGE SCALE GENOMIC DNA]</scope>
    <source>
        <strain evidence="6 7">DSM 44078</strain>
    </source>
</reference>
<dbReference type="Pfam" id="PF00842">
    <property type="entry name" value="Ala_racemase_C"/>
    <property type="match status" value="1"/>
</dbReference>
<comment type="similarity">
    <text evidence="4">Belongs to the alanine racemase family.</text>
</comment>
<keyword evidence="2 4" id="KW-0663">Pyridoxal phosphate</keyword>
<feature type="binding site" evidence="4">
    <location>
        <position position="299"/>
    </location>
    <ligand>
        <name>substrate</name>
    </ligand>
</feature>
<sequence length="358" mass="38025">MDLAAVRHNTAVLTPHRSALLVMVKGNAYGHGAFEIARTVLDAGAQWLGVSFVEEGIGLRSASLTAPILVTTEAPRGDEERALRAGLDLTVYSFAAIDRVADAGRRTGTTPRVHIKLNTGLNRVGAPPEQAAALADRAVAAGLDVRGVWTHFAVAEQLGNPATETQLNRMLVAAETIRSSGRCDPWLHAANTAAILAYPEAHLDMVRAGIGIYGYLPDHDLPRAHEIEPALAWRTSVSHVKRLAAGQGVSYGFTARTTAPTTVATVPVGFADGYPRRLSNRADVLVHGRRFPIMGTIAMDQMLIDCGDQPVDVGDDVTLIGAQGAQVVTVDELAALAGTIADEILCGIHPRVPRHYVN</sequence>
<evidence type="ECO:0000313" key="7">
    <source>
        <dbReference type="Proteomes" id="UP001526201"/>
    </source>
</evidence>
<dbReference type="NCBIfam" id="TIGR00492">
    <property type="entry name" value="alr"/>
    <property type="match status" value="1"/>
</dbReference>
<dbReference type="PRINTS" id="PR00992">
    <property type="entry name" value="ALARACEMASE"/>
</dbReference>
<proteinExistence type="inferred from homology"/>
<evidence type="ECO:0000256" key="1">
    <source>
        <dbReference type="ARBA" id="ARBA00001933"/>
    </source>
</evidence>
<dbReference type="Gene3D" id="3.20.20.10">
    <property type="entry name" value="Alanine racemase"/>
    <property type="match status" value="1"/>
</dbReference>
<keyword evidence="7" id="KW-1185">Reference proteome</keyword>
<evidence type="ECO:0000259" key="5">
    <source>
        <dbReference type="SMART" id="SM01005"/>
    </source>
</evidence>
<evidence type="ECO:0000313" key="6">
    <source>
        <dbReference type="EMBL" id="MCV7225781.1"/>
    </source>
</evidence>
<dbReference type="InterPro" id="IPR011079">
    <property type="entry name" value="Ala_racemase_C"/>
</dbReference>
<organism evidence="6 7">
    <name type="scientific">Mycolicibacterium komossense</name>
    <dbReference type="NCBI Taxonomy" id="1779"/>
    <lineage>
        <taxon>Bacteria</taxon>
        <taxon>Bacillati</taxon>
        <taxon>Actinomycetota</taxon>
        <taxon>Actinomycetes</taxon>
        <taxon>Mycobacteriales</taxon>
        <taxon>Mycobacteriaceae</taxon>
        <taxon>Mycolicibacterium</taxon>
    </lineage>
</organism>
<dbReference type="Gene3D" id="2.40.37.10">
    <property type="entry name" value="Lyase, Ornithine Decarboxylase, Chain A, domain 1"/>
    <property type="match status" value="1"/>
</dbReference>
<dbReference type="EC" id="5.1.1.1" evidence="4"/>
<dbReference type="Pfam" id="PF01168">
    <property type="entry name" value="Ala_racemase_N"/>
    <property type="match status" value="1"/>
</dbReference>
<feature type="domain" description="Alanine racemase C-terminal" evidence="5">
    <location>
        <begin position="230"/>
        <end position="357"/>
    </location>
</feature>
<dbReference type="PANTHER" id="PTHR30511:SF0">
    <property type="entry name" value="ALANINE RACEMASE, CATABOLIC-RELATED"/>
    <property type="match status" value="1"/>
</dbReference>
<feature type="binding site" evidence="4">
    <location>
        <position position="123"/>
    </location>
    <ligand>
        <name>substrate</name>
    </ligand>
</feature>
<dbReference type="Proteomes" id="UP001526201">
    <property type="component" value="Unassembled WGS sequence"/>
</dbReference>
<protein>
    <recommendedName>
        <fullName evidence="4">Alanine racemase</fullName>
        <ecNumber evidence="4">5.1.1.1</ecNumber>
    </recommendedName>
</protein>
<dbReference type="InterPro" id="IPR029066">
    <property type="entry name" value="PLP-binding_barrel"/>
</dbReference>
<keyword evidence="3 4" id="KW-0413">Isomerase</keyword>